<protein>
    <submittedName>
        <fullName evidence="2">Uncharacterized protein</fullName>
    </submittedName>
</protein>
<accession>A0A151PGP5</accession>
<organism evidence="2 3">
    <name type="scientific">Alligator mississippiensis</name>
    <name type="common">American alligator</name>
    <dbReference type="NCBI Taxonomy" id="8496"/>
    <lineage>
        <taxon>Eukaryota</taxon>
        <taxon>Metazoa</taxon>
        <taxon>Chordata</taxon>
        <taxon>Craniata</taxon>
        <taxon>Vertebrata</taxon>
        <taxon>Euteleostomi</taxon>
        <taxon>Archelosauria</taxon>
        <taxon>Archosauria</taxon>
        <taxon>Crocodylia</taxon>
        <taxon>Alligatoridae</taxon>
        <taxon>Alligatorinae</taxon>
        <taxon>Alligator</taxon>
    </lineage>
</organism>
<sequence length="81" mass="8579">MAVKPAGKRGKEGKGGGQAQIAGSRRINYAHKGHGYQLADPFGILQAEKHNVHVLSCKVQCFSWLLATEPHAMGEAAILAA</sequence>
<dbReference type="AlphaFoldDB" id="A0A151PGP5"/>
<evidence type="ECO:0000313" key="3">
    <source>
        <dbReference type="Proteomes" id="UP000050525"/>
    </source>
</evidence>
<keyword evidence="3" id="KW-1185">Reference proteome</keyword>
<dbReference type="EMBL" id="AKHW03000257">
    <property type="protein sequence ID" value="KYO48122.1"/>
    <property type="molecule type" value="Genomic_DNA"/>
</dbReference>
<reference evidence="2 3" key="1">
    <citation type="journal article" date="2012" name="Genome Biol.">
        <title>Sequencing three crocodilian genomes to illuminate the evolution of archosaurs and amniotes.</title>
        <authorList>
            <person name="St John J.A."/>
            <person name="Braun E.L."/>
            <person name="Isberg S.R."/>
            <person name="Miles L.G."/>
            <person name="Chong A.Y."/>
            <person name="Gongora J."/>
            <person name="Dalzell P."/>
            <person name="Moran C."/>
            <person name="Bed'hom B."/>
            <person name="Abzhanov A."/>
            <person name="Burgess S.C."/>
            <person name="Cooksey A.M."/>
            <person name="Castoe T.A."/>
            <person name="Crawford N.G."/>
            <person name="Densmore L.D."/>
            <person name="Drew J.C."/>
            <person name="Edwards S.V."/>
            <person name="Faircloth B.C."/>
            <person name="Fujita M.K."/>
            <person name="Greenwold M.J."/>
            <person name="Hoffmann F.G."/>
            <person name="Howard J.M."/>
            <person name="Iguchi T."/>
            <person name="Janes D.E."/>
            <person name="Khan S.Y."/>
            <person name="Kohno S."/>
            <person name="de Koning A.J."/>
            <person name="Lance S.L."/>
            <person name="McCarthy F.M."/>
            <person name="McCormack J.E."/>
            <person name="Merchant M.E."/>
            <person name="Peterson D.G."/>
            <person name="Pollock D.D."/>
            <person name="Pourmand N."/>
            <person name="Raney B.J."/>
            <person name="Roessler K.A."/>
            <person name="Sanford J.R."/>
            <person name="Sawyer R.H."/>
            <person name="Schmidt C.J."/>
            <person name="Triplett E.W."/>
            <person name="Tuberville T.D."/>
            <person name="Venegas-Anaya M."/>
            <person name="Howard J.T."/>
            <person name="Jarvis E.D."/>
            <person name="Guillette L.J.Jr."/>
            <person name="Glenn T.C."/>
            <person name="Green R.E."/>
            <person name="Ray D.A."/>
        </authorList>
    </citation>
    <scope>NUCLEOTIDE SEQUENCE [LARGE SCALE GENOMIC DNA]</scope>
    <source>
        <strain evidence="2">KSC_2009_1</strain>
    </source>
</reference>
<proteinExistence type="predicted"/>
<comment type="caution">
    <text evidence="2">The sequence shown here is derived from an EMBL/GenBank/DDBJ whole genome shotgun (WGS) entry which is preliminary data.</text>
</comment>
<name>A0A151PGP5_ALLMI</name>
<dbReference type="Proteomes" id="UP000050525">
    <property type="component" value="Unassembled WGS sequence"/>
</dbReference>
<gene>
    <name evidence="2" type="ORF">Y1Q_0001927</name>
</gene>
<feature type="region of interest" description="Disordered" evidence="1">
    <location>
        <begin position="1"/>
        <end position="21"/>
    </location>
</feature>
<evidence type="ECO:0000313" key="2">
    <source>
        <dbReference type="EMBL" id="KYO48122.1"/>
    </source>
</evidence>
<evidence type="ECO:0000256" key="1">
    <source>
        <dbReference type="SAM" id="MobiDB-lite"/>
    </source>
</evidence>